<dbReference type="GeneID" id="13994933"/>
<gene>
    <name evidence="1" type="ORF">CcrColossus_gp004</name>
</gene>
<dbReference type="RefSeq" id="YP_006988238.1">
    <property type="nucleotide sequence ID" value="NC_019406.1"/>
</dbReference>
<organism evidence="1 2">
    <name type="scientific">Caulobacter phage CcrColossus</name>
    <dbReference type="NCBI Taxonomy" id="1211640"/>
    <lineage>
        <taxon>Viruses</taxon>
        <taxon>Duplodnaviria</taxon>
        <taxon>Heunggongvirae</taxon>
        <taxon>Uroviricota</taxon>
        <taxon>Caudoviricetes</taxon>
        <taxon>Jeanschmidtviridae</taxon>
        <taxon>Colossusvirus</taxon>
        <taxon>Colossusvirus colossus</taxon>
    </lineage>
</organism>
<evidence type="ECO:0000313" key="2">
    <source>
        <dbReference type="Proteomes" id="UP000000463"/>
    </source>
</evidence>
<keyword evidence="2" id="KW-1185">Reference proteome</keyword>
<reference evidence="1 2" key="1">
    <citation type="journal article" date="2012" name="BMC Genomics">
        <title>The Caulobacter crescentus phage phiCbK: genomics of a canonical phage.</title>
        <authorList>
            <person name="Gill J.J."/>
            <person name="Berry J.D."/>
            <person name="Russell W.K."/>
            <person name="Lessor L."/>
            <person name="Escobar Garcia D.A."/>
            <person name="Hernandez D."/>
            <person name="Kane A."/>
            <person name="Keene J."/>
            <person name="Maddox M."/>
            <person name="Martin R."/>
            <person name="Mohan S."/>
            <person name="Thorn A.M."/>
            <person name="Russell D.H."/>
            <person name="Young R."/>
        </authorList>
    </citation>
    <scope>NUCLEOTIDE SEQUENCE [LARGE SCALE GENOMIC DNA]</scope>
</reference>
<dbReference type="KEGG" id="vg:13994933"/>
<evidence type="ECO:0000313" key="1">
    <source>
        <dbReference type="EMBL" id="AFU87874.1"/>
    </source>
</evidence>
<proteinExistence type="predicted"/>
<protein>
    <submittedName>
        <fullName evidence="1">Uncharacterized protein</fullName>
    </submittedName>
</protein>
<dbReference type="EMBL" id="JX100810">
    <property type="protein sequence ID" value="AFU87874.1"/>
    <property type="molecule type" value="Genomic_DNA"/>
</dbReference>
<accession>K4JRF8</accession>
<dbReference type="Proteomes" id="UP000000463">
    <property type="component" value="Segment"/>
</dbReference>
<name>K4JRF8_9CAUD</name>
<sequence length="96" mass="10826">MSHVYDIEYTDTFAGEANYSWVRRATVTMPELTHYGYDGGTNYAKANKVFNRELMKRAKAAMGLTGVKGVTSTHGDTLEFRPYRSATVLFANYRDA</sequence>